<dbReference type="STRING" id="1230458.C484_15517"/>
<dbReference type="CDD" id="cd04301">
    <property type="entry name" value="NAT_SF"/>
    <property type="match status" value="1"/>
</dbReference>
<dbReference type="Proteomes" id="UP000011648">
    <property type="component" value="Unassembled WGS sequence"/>
</dbReference>
<gene>
    <name evidence="4" type="ORF">C484_15517</name>
</gene>
<dbReference type="EMBL" id="AOIL01000051">
    <property type="protein sequence ID" value="ELY88335.1"/>
    <property type="molecule type" value="Genomic_DNA"/>
</dbReference>
<feature type="domain" description="N-acetyltransferase" evidence="3">
    <location>
        <begin position="38"/>
        <end position="174"/>
    </location>
</feature>
<proteinExistence type="predicted"/>
<dbReference type="PROSITE" id="PS51186">
    <property type="entry name" value="GNAT"/>
    <property type="match status" value="1"/>
</dbReference>
<dbReference type="Gene3D" id="3.40.630.30">
    <property type="match status" value="1"/>
</dbReference>
<dbReference type="Pfam" id="PF00583">
    <property type="entry name" value="Acetyltransf_1"/>
    <property type="match status" value="1"/>
</dbReference>
<evidence type="ECO:0000313" key="5">
    <source>
        <dbReference type="Proteomes" id="UP000011648"/>
    </source>
</evidence>
<dbReference type="PATRIC" id="fig|1230458.4.peg.3139"/>
<keyword evidence="5" id="KW-1185">Reference proteome</keyword>
<evidence type="ECO:0000259" key="3">
    <source>
        <dbReference type="PROSITE" id="PS51186"/>
    </source>
</evidence>
<dbReference type="PANTHER" id="PTHR43877">
    <property type="entry name" value="AMINOALKYLPHOSPHONATE N-ACETYLTRANSFERASE-RELATED-RELATED"/>
    <property type="match status" value="1"/>
</dbReference>
<dbReference type="InterPro" id="IPR016181">
    <property type="entry name" value="Acyl_CoA_acyltransferase"/>
</dbReference>
<dbReference type="InterPro" id="IPR000182">
    <property type="entry name" value="GNAT_dom"/>
</dbReference>
<dbReference type="SUPFAM" id="SSF55729">
    <property type="entry name" value="Acyl-CoA N-acyltransferases (Nat)"/>
    <property type="match status" value="1"/>
</dbReference>
<keyword evidence="1 4" id="KW-0808">Transferase</keyword>
<evidence type="ECO:0000256" key="2">
    <source>
        <dbReference type="ARBA" id="ARBA00023315"/>
    </source>
</evidence>
<comment type="caution">
    <text evidence="4">The sequence shown here is derived from an EMBL/GenBank/DDBJ whole genome shotgun (WGS) entry which is preliminary data.</text>
</comment>
<dbReference type="GO" id="GO:0016747">
    <property type="term" value="F:acyltransferase activity, transferring groups other than amino-acyl groups"/>
    <property type="evidence" value="ECO:0007669"/>
    <property type="project" value="InterPro"/>
</dbReference>
<evidence type="ECO:0000313" key="4">
    <source>
        <dbReference type="EMBL" id="ELY88335.1"/>
    </source>
</evidence>
<accession>L9ZP99</accession>
<sequence length="174" mass="20275">MIDSRSKLTQRFLDRSFSCRLVTHLNYIFHQSLVTDSMEIRELTVEAERREAVPILRQLWRDTDPADVLEWTADDDYRLFGGFVAGDVVGVAGVLVTHVLHHARHAWLYDLVVDESRRENGYGTELIAFIEEWATENGCEYVALASPSAKEAVHEYYENRNYKKWGYIVEKELY</sequence>
<dbReference type="AlphaFoldDB" id="L9ZP99"/>
<reference evidence="4 5" key="1">
    <citation type="journal article" date="2014" name="PLoS Genet.">
        <title>Phylogenetically driven sequencing of extremely halophilic archaea reveals strategies for static and dynamic osmo-response.</title>
        <authorList>
            <person name="Becker E.A."/>
            <person name="Seitzer P.M."/>
            <person name="Tritt A."/>
            <person name="Larsen D."/>
            <person name="Krusor M."/>
            <person name="Yao A.I."/>
            <person name="Wu D."/>
            <person name="Madern D."/>
            <person name="Eisen J.A."/>
            <person name="Darling A.E."/>
            <person name="Facciotti M.T."/>
        </authorList>
    </citation>
    <scope>NUCLEOTIDE SEQUENCE [LARGE SCALE GENOMIC DNA]</scope>
    <source>
        <strain evidence="4 5">DSM 12281</strain>
    </source>
</reference>
<evidence type="ECO:0000256" key="1">
    <source>
        <dbReference type="ARBA" id="ARBA00022679"/>
    </source>
</evidence>
<organism evidence="4 5">
    <name type="scientific">Natrialba taiwanensis DSM 12281</name>
    <dbReference type="NCBI Taxonomy" id="1230458"/>
    <lineage>
        <taxon>Archaea</taxon>
        <taxon>Methanobacteriati</taxon>
        <taxon>Methanobacteriota</taxon>
        <taxon>Stenosarchaea group</taxon>
        <taxon>Halobacteria</taxon>
        <taxon>Halobacteriales</taxon>
        <taxon>Natrialbaceae</taxon>
        <taxon>Natrialba</taxon>
    </lineage>
</organism>
<keyword evidence="2" id="KW-0012">Acyltransferase</keyword>
<dbReference type="InterPro" id="IPR050832">
    <property type="entry name" value="Bact_Acetyltransf"/>
</dbReference>
<name>L9ZP99_9EURY</name>
<protein>
    <submittedName>
        <fullName evidence="4">GCN5-like N-acetyltransferase</fullName>
    </submittedName>
</protein>